<name>A0A8S2Z3G5_9BILA</name>
<evidence type="ECO:0000313" key="1">
    <source>
        <dbReference type="EMBL" id="CAF4533066.1"/>
    </source>
</evidence>
<sequence>MAKVEQDIAVFENISAANIHQYTRNKLNEMPTDSGIVSLNTSQGSEHPLILNASRMNRL</sequence>
<accession>A0A8S2Z3G5</accession>
<feature type="non-terminal residue" evidence="2">
    <location>
        <position position="1"/>
    </location>
</feature>
<gene>
    <name evidence="1" type="ORF">SMN809_LOCUS36321</name>
    <name evidence="2" type="ORF">SMN809_LOCUS38986</name>
</gene>
<reference evidence="2" key="1">
    <citation type="submission" date="2021-02" db="EMBL/GenBank/DDBJ databases">
        <authorList>
            <person name="Nowell W R."/>
        </authorList>
    </citation>
    <scope>NUCLEOTIDE SEQUENCE</scope>
</reference>
<dbReference type="Proteomes" id="UP000676336">
    <property type="component" value="Unassembled WGS sequence"/>
</dbReference>
<organism evidence="2 3">
    <name type="scientific">Rotaria magnacalcarata</name>
    <dbReference type="NCBI Taxonomy" id="392030"/>
    <lineage>
        <taxon>Eukaryota</taxon>
        <taxon>Metazoa</taxon>
        <taxon>Spiralia</taxon>
        <taxon>Gnathifera</taxon>
        <taxon>Rotifera</taxon>
        <taxon>Eurotatoria</taxon>
        <taxon>Bdelloidea</taxon>
        <taxon>Philodinida</taxon>
        <taxon>Philodinidae</taxon>
        <taxon>Rotaria</taxon>
    </lineage>
</organism>
<evidence type="ECO:0000313" key="2">
    <source>
        <dbReference type="EMBL" id="CAF4598707.1"/>
    </source>
</evidence>
<protein>
    <submittedName>
        <fullName evidence="2">Uncharacterized protein</fullName>
    </submittedName>
</protein>
<dbReference type="EMBL" id="CAJOBI010103452">
    <property type="protein sequence ID" value="CAF4598707.1"/>
    <property type="molecule type" value="Genomic_DNA"/>
</dbReference>
<evidence type="ECO:0000313" key="3">
    <source>
        <dbReference type="Proteomes" id="UP000676336"/>
    </source>
</evidence>
<dbReference type="AlphaFoldDB" id="A0A8S2Z3G5"/>
<dbReference type="EMBL" id="CAJOBI010089069">
    <property type="protein sequence ID" value="CAF4533066.1"/>
    <property type="molecule type" value="Genomic_DNA"/>
</dbReference>
<proteinExistence type="predicted"/>
<feature type="non-terminal residue" evidence="2">
    <location>
        <position position="59"/>
    </location>
</feature>
<comment type="caution">
    <text evidence="2">The sequence shown here is derived from an EMBL/GenBank/DDBJ whole genome shotgun (WGS) entry which is preliminary data.</text>
</comment>